<name>A0A1K0IPB5_CUPNE</name>
<dbReference type="EMBL" id="FMSH01000476">
    <property type="protein sequence ID" value="SCU94620.1"/>
    <property type="molecule type" value="Genomic_DNA"/>
</dbReference>
<proteinExistence type="predicted"/>
<organism evidence="1">
    <name type="scientific">Cupriavidus necator</name>
    <name type="common">Alcaligenes eutrophus</name>
    <name type="synonym">Ralstonia eutropha</name>
    <dbReference type="NCBI Taxonomy" id="106590"/>
    <lineage>
        <taxon>Bacteria</taxon>
        <taxon>Pseudomonadati</taxon>
        <taxon>Pseudomonadota</taxon>
        <taxon>Betaproteobacteria</taxon>
        <taxon>Burkholderiales</taxon>
        <taxon>Burkholderiaceae</taxon>
        <taxon>Cupriavidus</taxon>
    </lineage>
</organism>
<dbReference type="AlphaFoldDB" id="A0A1K0IPB5"/>
<protein>
    <submittedName>
        <fullName evidence="1">Uncharacterized protein</fullName>
    </submittedName>
</protein>
<evidence type="ECO:0000313" key="1">
    <source>
        <dbReference type="EMBL" id="SCU94620.1"/>
    </source>
</evidence>
<reference evidence="1" key="1">
    <citation type="submission" date="2016-09" db="EMBL/GenBank/DDBJ databases">
        <authorList>
            <person name="Capua I."/>
            <person name="De Benedictis P."/>
            <person name="Joannis T."/>
            <person name="Lombin L.H."/>
            <person name="Cattoli G."/>
        </authorList>
    </citation>
    <scope>NUCLEOTIDE SEQUENCE</scope>
    <source>
        <strain evidence="1">B9</strain>
    </source>
</reference>
<accession>A0A1K0IPB5</accession>
<gene>
    <name evidence="1" type="ORF">CNECB9_5270009</name>
</gene>
<sequence>MNVVSHKEKIAKLQALRARLDPLEDFGLWFWAGMTAGTHAVNAALHQAGITLDDDRFPTQPGVYLVPLPDGSLQPAFRPLGDVLHVGRPKVEGPVPADIAEMMEAMEHIEHYRDPCVREGLAPTAEIAAGCDAALRRCLDLLEARLEGYRHGH</sequence>
<dbReference type="RefSeq" id="WP_340529503.1">
    <property type="nucleotide sequence ID" value="NZ_FMSH01000476.1"/>
</dbReference>